<dbReference type="Proteomes" id="UP001195483">
    <property type="component" value="Unassembled WGS sequence"/>
</dbReference>
<dbReference type="Pfam" id="PF22899">
    <property type="entry name" value="SMCHD1_S5"/>
    <property type="match status" value="1"/>
</dbReference>
<dbReference type="Gene3D" id="3.30.565.10">
    <property type="entry name" value="Histidine kinase-like ATPase, C-terminal domain"/>
    <property type="match status" value="1"/>
</dbReference>
<dbReference type="PANTHER" id="PTHR22640:SF2">
    <property type="entry name" value="STRUCTURAL MAINTENANCE OF CHROMOSOMES FLEXIBLE HINGE DOMAIN-CONTAINING PROTEIN 1"/>
    <property type="match status" value="1"/>
</dbReference>
<dbReference type="Pfam" id="PF13589">
    <property type="entry name" value="HATPase_c_3"/>
    <property type="match status" value="1"/>
</dbReference>
<dbReference type="SUPFAM" id="SSF75553">
    <property type="entry name" value="Smc hinge domain"/>
    <property type="match status" value="1"/>
</dbReference>
<sequence length="2030" mass="228653">MTSRKSVGEDEPTMEDDDAFVYVFDRRESDVPEVKIPTGGLFSFVEFKKRVQAALNISPSTKFIIATTDREEIRSDDTWDIIDKGDTLYVLNDLRQELCAPAQERVNYLPHYDTIVKGGMYEYYASEGQNPLPYAFAELIDNSLAATANNVGHRKIEIRLYLDDGNPRNCGIYVIDNGKGMTPRQLNNWAIYRLSKFIRKDQRGKVIVDGSIGEDSIYQPDAPRSLNSDISYFGVGGKQAVFFIGNSTRMITRPRGSQDVHELTISKEEFEMKEKNHEAIYSGFIRNRKPGDISHLPFEDEVLVKLVEEETSRDSFTMVAIQGINSDHITYLKQRLKDWTRQLAHIYHFYIHGPNGNVKPDETSGRIPSPFKNIDIQIQMYSKGQTHPKVIDLRDIDDDMQTLYVRNSASTFEFKAVVEGSMKVEGILRYHPFMYDRETYPSDMNDPRIIADPEDDHGYAISETPARGRRPIFECYWNGRLIPYTLIEDFEWCGSPKKMKTLPIECYNRISGVLWTDDKFQVSTNKLTFIDLEMKLRDKQTTYSRIINGQEKRTSIEKEFTNWIKECHEQLDKQIHFSGFQGKITRPDLPKQRQFPWCVYKQVEWDAKVFKEGQLVRIMRTLPILHGTINRILLFGDYDGDVYATGGDLEITQEPRSLYAEVKTVPLSKLDRLASPQLIKKYIEEEEAKLPDKLVITWPDGFEVTQNEKRPAGKTIGDMKVEILNKKGEKISKLPGTAAVSKKLLVELKVIWHAAGPGDQVIVSHISQHGKNWPYWFRKMENIKNMGNYTLQLQVVLNESGGNTYAGKELPSHKVKFSVTEAEPEKFTIGLLEGPFRVGVPFNIPLDLHDEFNNPTKPTNKLKPTIEGSGLDLQFIGLQFKGNTLVMKDVVAKGTIPSSAGKNFNITVKMPGLLEESQAMKIRLLPGPPAELFVEPEDEITIENGTPVSFKVQLRDVAGNVTSVDGKQSVVCKLTGAQSLPSYSMDCSSGGTGTLTGDPIFLKKIKEGQIITAKIDLQGYRNVKSVERRVKVIPSGRISDIILSYQKEGKTTPVELNQEIQMPAGETLEGFIMKLIDEAGRDVEIDDKLANKIKINWASKPSKDILLKGQLPGVRASTLTQEIKYCHINVVDCNVDFSFLVKAIPGEPNTMKCQCMGMNTVGVGQYLASCINVQVKDKFGNDIEDMEKINAADIEVKGENLIEKDITVTKSKGGLFLINNVKFSDGKLGRRELQVSLKDLKDYVKLEVVVGPTSQLAVIDYDPEQVIMVYNENKLPSPLVVQLFDAFDNPVKEADVKIQITKDPKIKFIPTPGPVKTNKEGKADFGIFTVTALRGTYEIQPKAFRSNGVIAGPKLKIMVQPDPTRPSEMKVEYDSKAPFIAGEKMPDVTVKVYAEDEQLLTTAKSGHISMKLWKSEPGSQDSMPNKTLSFTPDTTKKQTAGIFVFRDKKLPEEAGSHNIMFVYYDGKHQVFSNVIHIAVDPATPTEIFPIQQPGTPTVSNTRNVASRCVLRNLQLQLRDKYGNHVTKGMNGSVQVEILSNDHIPEIPKFVGNNTSLNLTLAGGVCNLQNLTLQESCPGVDGQEYILRCTVICNNIPKTKAVPPYDISFLFYNDAKKQSQMAHLSKERDNLQNAIRTYKSLFETTEQLIGELKISVKETEQEVSNIRMNLSKYKINPNLVTVEGVEKQLQLVTDEKDLILNSNRRICGLQPAPMEPDVLGKIGHLALIEDQAISRVLSWHMSSDMDCVVTLTSSKAKEIYHRTHGKQQVLPLDSIYKKNLTEWKKPLPHVKFKQNWQPPGNPVYARDLLEFTQDMEKCRIVFAMLLGDTLILDDLDTANAYRQEIVKFTHCPTILTRDGDRIRSNGKFGGLMNKALPLEKLRGAVFGSPLPKAYHEKSTIIETLQSLKTAIEKHESAKHELQEQMDTMQTQEMQTKYQECKEAEKQLSELEEKLGMGTPQKSLTSPRSGSKSTTALDDPKKQMQSPAQNSASTSAVNGSTPNSFVTPTRTSKRIAHMTPVSDDGRKRFRRN</sequence>
<evidence type="ECO:0000259" key="3">
    <source>
        <dbReference type="SMART" id="SM00968"/>
    </source>
</evidence>
<dbReference type="Gene3D" id="3.30.70.1620">
    <property type="match status" value="1"/>
</dbReference>
<feature type="coiled-coil region" evidence="1">
    <location>
        <begin position="1620"/>
        <end position="1675"/>
    </location>
</feature>
<feature type="coiled-coil region" evidence="1">
    <location>
        <begin position="1903"/>
        <end position="1952"/>
    </location>
</feature>
<accession>A0AAE0RNX2</accession>
<dbReference type="GO" id="GO:0005694">
    <property type="term" value="C:chromosome"/>
    <property type="evidence" value="ECO:0007669"/>
    <property type="project" value="InterPro"/>
</dbReference>
<dbReference type="Pfam" id="PF26195">
    <property type="entry name" value="Ig_SMCHD1_2nd"/>
    <property type="match status" value="1"/>
</dbReference>
<dbReference type="InterPro" id="IPR058613">
    <property type="entry name" value="Ig_SMCHD1_4th"/>
</dbReference>
<dbReference type="InterPro" id="IPR058614">
    <property type="entry name" value="Ig_SMCHD1_5th"/>
</dbReference>
<dbReference type="InterPro" id="IPR058615">
    <property type="entry name" value="Ig_SMCHD1_6th"/>
</dbReference>
<dbReference type="GO" id="GO:0051276">
    <property type="term" value="P:chromosome organization"/>
    <property type="evidence" value="ECO:0007669"/>
    <property type="project" value="InterPro"/>
</dbReference>
<proteinExistence type="predicted"/>
<dbReference type="SUPFAM" id="SSF55874">
    <property type="entry name" value="ATPase domain of HSP90 chaperone/DNA topoisomerase II/histidine kinase"/>
    <property type="match status" value="1"/>
</dbReference>
<dbReference type="Pfam" id="PF26198">
    <property type="entry name" value="Ig_SMCHD1_6th"/>
    <property type="match status" value="1"/>
</dbReference>
<dbReference type="InterPro" id="IPR036890">
    <property type="entry name" value="HATPase_C_sf"/>
</dbReference>
<dbReference type="Pfam" id="PF26201">
    <property type="entry name" value="Ig_SMCHD1_7th"/>
    <property type="match status" value="1"/>
</dbReference>
<dbReference type="Pfam" id="PF26197">
    <property type="entry name" value="Ig_SMCHD1_5th"/>
    <property type="match status" value="1"/>
</dbReference>
<dbReference type="InterPro" id="IPR010935">
    <property type="entry name" value="SMC_hinge"/>
</dbReference>
<feature type="compositionally biased region" description="Polar residues" evidence="2">
    <location>
        <begin position="1981"/>
        <end position="2008"/>
    </location>
</feature>
<keyword evidence="1" id="KW-0175">Coiled coil</keyword>
<evidence type="ECO:0000256" key="2">
    <source>
        <dbReference type="SAM" id="MobiDB-lite"/>
    </source>
</evidence>
<dbReference type="InterPro" id="IPR058611">
    <property type="entry name" value="Ig_SMCHD1_1st"/>
</dbReference>
<dbReference type="InterPro" id="IPR038892">
    <property type="entry name" value="SMCHD1"/>
</dbReference>
<dbReference type="InterPro" id="IPR055109">
    <property type="entry name" value="SMCHD1_S5"/>
</dbReference>
<dbReference type="InterPro" id="IPR058617">
    <property type="entry name" value="Ig_SMCHD1_7th"/>
</dbReference>
<protein>
    <recommendedName>
        <fullName evidence="3">SMC hinge domain-containing protein</fullName>
    </recommendedName>
</protein>
<keyword evidence="5" id="KW-1185">Reference proteome</keyword>
<dbReference type="Pfam" id="PF26199">
    <property type="entry name" value="Ig_SMCHD1_8th"/>
    <property type="match status" value="1"/>
</dbReference>
<dbReference type="GO" id="GO:0006302">
    <property type="term" value="P:double-strand break repair"/>
    <property type="evidence" value="ECO:0007669"/>
    <property type="project" value="InterPro"/>
</dbReference>
<dbReference type="InterPro" id="IPR058612">
    <property type="entry name" value="Ig_SMCHD1_2nd"/>
</dbReference>
<dbReference type="Pfam" id="PF26196">
    <property type="entry name" value="Ig_SMCHD1_4th"/>
    <property type="match status" value="1"/>
</dbReference>
<organism evidence="4 5">
    <name type="scientific">Potamilus streckersoni</name>
    <dbReference type="NCBI Taxonomy" id="2493646"/>
    <lineage>
        <taxon>Eukaryota</taxon>
        <taxon>Metazoa</taxon>
        <taxon>Spiralia</taxon>
        <taxon>Lophotrochozoa</taxon>
        <taxon>Mollusca</taxon>
        <taxon>Bivalvia</taxon>
        <taxon>Autobranchia</taxon>
        <taxon>Heteroconchia</taxon>
        <taxon>Palaeoheterodonta</taxon>
        <taxon>Unionida</taxon>
        <taxon>Unionoidea</taxon>
        <taxon>Unionidae</taxon>
        <taxon>Ambleminae</taxon>
        <taxon>Lampsilini</taxon>
        <taxon>Potamilus</taxon>
    </lineage>
</organism>
<feature type="region of interest" description="Disordered" evidence="2">
    <location>
        <begin position="1954"/>
        <end position="2030"/>
    </location>
</feature>
<name>A0AAE0RNX2_9BIVA</name>
<feature type="domain" description="SMC hinge" evidence="3">
    <location>
        <begin position="1715"/>
        <end position="1841"/>
    </location>
</feature>
<dbReference type="Pfam" id="PF26194">
    <property type="entry name" value="Ig_SMCHD1_1st"/>
    <property type="match status" value="1"/>
</dbReference>
<evidence type="ECO:0000256" key="1">
    <source>
        <dbReference type="SAM" id="Coils"/>
    </source>
</evidence>
<dbReference type="InterPro" id="IPR036277">
    <property type="entry name" value="SMC_hinge_sf"/>
</dbReference>
<gene>
    <name evidence="4" type="ORF">CHS0354_017600</name>
</gene>
<comment type="caution">
    <text evidence="4">The sequence shown here is derived from an EMBL/GenBank/DDBJ whole genome shotgun (WGS) entry which is preliminary data.</text>
</comment>
<reference evidence="4" key="1">
    <citation type="journal article" date="2021" name="Genome Biol. Evol.">
        <title>A High-Quality Reference Genome for a Parasitic Bivalve with Doubly Uniparental Inheritance (Bivalvia: Unionida).</title>
        <authorList>
            <person name="Smith C.H."/>
        </authorList>
    </citation>
    <scope>NUCLEOTIDE SEQUENCE</scope>
    <source>
        <strain evidence="4">CHS0354</strain>
    </source>
</reference>
<dbReference type="Gene3D" id="1.20.1060.20">
    <property type="match status" value="1"/>
</dbReference>
<dbReference type="EMBL" id="JAEAOA010001088">
    <property type="protein sequence ID" value="KAK3576922.1"/>
    <property type="molecule type" value="Genomic_DNA"/>
</dbReference>
<feature type="compositionally biased region" description="Polar residues" evidence="2">
    <location>
        <begin position="1958"/>
        <end position="1974"/>
    </location>
</feature>
<dbReference type="Pfam" id="PF06470">
    <property type="entry name" value="SMC_hinge"/>
    <property type="match status" value="1"/>
</dbReference>
<reference evidence="4" key="2">
    <citation type="journal article" date="2021" name="Genome Biol. Evol.">
        <title>Developing a high-quality reference genome for a parasitic bivalve with doubly uniparental inheritance (Bivalvia: Unionida).</title>
        <authorList>
            <person name="Smith C.H."/>
        </authorList>
    </citation>
    <scope>NUCLEOTIDE SEQUENCE</scope>
    <source>
        <strain evidence="4">CHS0354</strain>
        <tissue evidence="4">Mantle</tissue>
    </source>
</reference>
<reference evidence="4" key="3">
    <citation type="submission" date="2023-05" db="EMBL/GenBank/DDBJ databases">
        <authorList>
            <person name="Smith C.H."/>
        </authorList>
    </citation>
    <scope>NUCLEOTIDE SEQUENCE</scope>
    <source>
        <strain evidence="4">CHS0354</strain>
        <tissue evidence="4">Mantle</tissue>
    </source>
</reference>
<dbReference type="PANTHER" id="PTHR22640">
    <property type="entry name" value="STRUCTURAL MAINTENANCE OF CHROMOSOMES FLEXIBLE HINGE DOMAIN-CONTAINING PROTEIN 1"/>
    <property type="match status" value="1"/>
</dbReference>
<evidence type="ECO:0000313" key="5">
    <source>
        <dbReference type="Proteomes" id="UP001195483"/>
    </source>
</evidence>
<dbReference type="SMART" id="SM00968">
    <property type="entry name" value="SMC_hinge"/>
    <property type="match status" value="1"/>
</dbReference>
<dbReference type="InterPro" id="IPR058616">
    <property type="entry name" value="Ig_SMCHD1_8th"/>
</dbReference>
<evidence type="ECO:0000313" key="4">
    <source>
        <dbReference type="EMBL" id="KAK3576922.1"/>
    </source>
</evidence>
<dbReference type="GO" id="GO:0005524">
    <property type="term" value="F:ATP binding"/>
    <property type="evidence" value="ECO:0007669"/>
    <property type="project" value="InterPro"/>
</dbReference>